<dbReference type="SFLD" id="SFLDG00002">
    <property type="entry name" value="C1.7:_P-type_atpase_like"/>
    <property type="match status" value="1"/>
</dbReference>
<evidence type="ECO:0000256" key="6">
    <source>
        <dbReference type="ARBA" id="ARBA00022840"/>
    </source>
</evidence>
<evidence type="ECO:0000256" key="4">
    <source>
        <dbReference type="ARBA" id="ARBA00022723"/>
    </source>
</evidence>
<dbReference type="Pfam" id="PF13246">
    <property type="entry name" value="Cation_ATPase"/>
    <property type="match status" value="1"/>
</dbReference>
<evidence type="ECO:0000256" key="10">
    <source>
        <dbReference type="ARBA" id="ARBA00023136"/>
    </source>
</evidence>
<feature type="transmembrane region" description="Helical" evidence="11">
    <location>
        <begin position="517"/>
        <end position="536"/>
    </location>
</feature>
<feature type="domain" description="Cation-transporting P-type ATPase C-terminal" evidence="12">
    <location>
        <begin position="400"/>
        <end position="570"/>
    </location>
</feature>
<dbReference type="Gene3D" id="1.20.1110.10">
    <property type="entry name" value="Calcium-transporting ATPase, transmembrane domain"/>
    <property type="match status" value="1"/>
</dbReference>
<feature type="transmembrane region" description="Helical" evidence="11">
    <location>
        <begin position="376"/>
        <end position="396"/>
    </location>
</feature>
<comment type="caution">
    <text evidence="13">The sequence shown here is derived from an EMBL/GenBank/DDBJ whole genome shotgun (WGS) entry which is preliminary data.</text>
</comment>
<keyword evidence="14" id="KW-1185">Reference proteome</keyword>
<comment type="subcellular location">
    <subcellularLocation>
        <location evidence="1">Membrane</location>
        <topology evidence="1">Multi-pass membrane protein</topology>
    </subcellularLocation>
</comment>
<dbReference type="GO" id="GO:0046872">
    <property type="term" value="F:metal ion binding"/>
    <property type="evidence" value="ECO:0007669"/>
    <property type="project" value="UniProtKB-KW"/>
</dbReference>
<feature type="transmembrane region" description="Helical" evidence="11">
    <location>
        <begin position="478"/>
        <end position="497"/>
    </location>
</feature>
<keyword evidence="7" id="KW-0460">Magnesium</keyword>
<sequence>MLLASVEILGCTTVICSDKTGTLTLNQMTVRELFYLGKLFKVTGEGYSTVGAVLHEGESSLLPDMRPVLVPLVLCNDSNVEDGKVIGDPTEAALLILTKKVRFHSEPILSEYPRIAEIPFDSTNKFMATFHRFGEQIRIFVKGAPDVLLARCSHFIKEDDHNGLLSSKHKQEIEDKYRMMASRGLRCLLIASRTLKAKEFETSDNLLVWVSDLTFLGLIGLQDPPRPEAKQAIAKCKAAGIAVKMITGDHRDTGVAIAHELGLQGEAISGIELERLDERQLAEIINDIAVFARVSPAHKVKIVQSLQNRGHVVAMTGDGVNDAPALKSADIGVAMGVVGTAVAKEAATMVLTDDNFSTIVDAVQQGRILYDNILKFIRFQLSTTVGAILTVFFAPILGLPEPFNPIQILWVALIMDGPPAVSLALDAGRPGVMNELPRDRSDPVLPWGRLGRILVFGLTMMVGTLGVLYYAVNNYNEQSALTLAFTTFVLFQFFNVFNARVERGSAFVEGFFKNRMLWVSLTAVVILQFLAVHWIPAQSIFGTTHLTLAQWFVAIGIASSILIFEEGRKAATRWFLER</sequence>
<dbReference type="PATRIC" id="fig|447.4.peg.3595"/>
<dbReference type="FunFam" id="3.40.50.1000:FF:000001">
    <property type="entry name" value="Phospholipid-transporting ATPase IC"/>
    <property type="match status" value="1"/>
</dbReference>
<dbReference type="PANTHER" id="PTHR24093:SF506">
    <property type="entry name" value="CATION-TRANSPORTING ATPASE PMA1"/>
    <property type="match status" value="1"/>
</dbReference>
<gene>
    <name evidence="13" type="ORF">Lboz_3364</name>
</gene>
<dbReference type="SUPFAM" id="SSF81660">
    <property type="entry name" value="Metal cation-transporting ATPase, ATP-binding domain N"/>
    <property type="match status" value="1"/>
</dbReference>
<dbReference type="GO" id="GO:0005388">
    <property type="term" value="F:P-type calcium transporter activity"/>
    <property type="evidence" value="ECO:0007669"/>
    <property type="project" value="TreeGrafter"/>
</dbReference>
<dbReference type="PRINTS" id="PR00120">
    <property type="entry name" value="HATPASE"/>
</dbReference>
<evidence type="ECO:0000256" key="5">
    <source>
        <dbReference type="ARBA" id="ARBA00022741"/>
    </source>
</evidence>
<dbReference type="InterPro" id="IPR044492">
    <property type="entry name" value="P_typ_ATPase_HD_dom"/>
</dbReference>
<keyword evidence="9 11" id="KW-1133">Transmembrane helix</keyword>
<keyword evidence="6" id="KW-0067">ATP-binding</keyword>
<organism evidence="13 14">
    <name type="scientific">Legionella bozemanae</name>
    <name type="common">Fluoribacter bozemanae</name>
    <dbReference type="NCBI Taxonomy" id="447"/>
    <lineage>
        <taxon>Bacteria</taxon>
        <taxon>Pseudomonadati</taxon>
        <taxon>Pseudomonadota</taxon>
        <taxon>Gammaproteobacteria</taxon>
        <taxon>Legionellales</taxon>
        <taxon>Legionellaceae</taxon>
        <taxon>Legionella</taxon>
    </lineage>
</organism>
<dbReference type="InterPro" id="IPR023214">
    <property type="entry name" value="HAD_sf"/>
</dbReference>
<dbReference type="PANTHER" id="PTHR24093">
    <property type="entry name" value="CATION TRANSPORTING ATPASE"/>
    <property type="match status" value="1"/>
</dbReference>
<keyword evidence="4" id="KW-0479">Metal-binding</keyword>
<keyword evidence="10 11" id="KW-0472">Membrane</keyword>
<protein>
    <recommendedName>
        <fullName evidence="12">Cation-transporting P-type ATPase C-terminal domain-containing protein</fullName>
    </recommendedName>
</protein>
<feature type="transmembrane region" description="Helical" evidence="11">
    <location>
        <begin position="449"/>
        <end position="472"/>
    </location>
</feature>
<dbReference type="PRINTS" id="PR00119">
    <property type="entry name" value="CATATPASE"/>
</dbReference>
<keyword evidence="3 11" id="KW-0812">Transmembrane</keyword>
<dbReference type="Proteomes" id="UP000054695">
    <property type="component" value="Unassembled WGS sequence"/>
</dbReference>
<dbReference type="InterPro" id="IPR036412">
    <property type="entry name" value="HAD-like_sf"/>
</dbReference>
<feature type="transmembrane region" description="Helical" evidence="11">
    <location>
        <begin position="548"/>
        <end position="564"/>
    </location>
</feature>
<dbReference type="InterPro" id="IPR006068">
    <property type="entry name" value="ATPase_P-typ_cation-transptr_C"/>
</dbReference>
<keyword evidence="8" id="KW-1278">Translocase</keyword>
<dbReference type="SUPFAM" id="SSF81665">
    <property type="entry name" value="Calcium ATPase, transmembrane domain M"/>
    <property type="match status" value="1"/>
</dbReference>
<evidence type="ECO:0000256" key="9">
    <source>
        <dbReference type="ARBA" id="ARBA00022989"/>
    </source>
</evidence>
<dbReference type="GO" id="GO:0016887">
    <property type="term" value="F:ATP hydrolysis activity"/>
    <property type="evidence" value="ECO:0007669"/>
    <property type="project" value="InterPro"/>
</dbReference>
<dbReference type="Gene3D" id="3.40.1110.10">
    <property type="entry name" value="Calcium-transporting ATPase, cytoplasmic domain N"/>
    <property type="match status" value="1"/>
</dbReference>
<dbReference type="SFLD" id="SFLDF00027">
    <property type="entry name" value="p-type_atpase"/>
    <property type="match status" value="1"/>
</dbReference>
<evidence type="ECO:0000256" key="1">
    <source>
        <dbReference type="ARBA" id="ARBA00004141"/>
    </source>
</evidence>
<reference evidence="13 14" key="1">
    <citation type="submission" date="2015-11" db="EMBL/GenBank/DDBJ databases">
        <title>Genomic analysis of 38 Legionella species identifies large and diverse effector repertoires.</title>
        <authorList>
            <person name="Burstein D."/>
            <person name="Amaro F."/>
            <person name="Zusman T."/>
            <person name="Lifshitz Z."/>
            <person name="Cohen O."/>
            <person name="Gilbert J.A."/>
            <person name="Pupko T."/>
            <person name="Shuman H.A."/>
            <person name="Segal G."/>
        </authorList>
    </citation>
    <scope>NUCLEOTIDE SEQUENCE [LARGE SCALE GENOMIC DNA]</scope>
    <source>
        <strain evidence="13 14">WIGA</strain>
    </source>
</reference>
<dbReference type="RefSeq" id="WP_235810592.1">
    <property type="nucleotide sequence ID" value="NZ_CAAAIY010000027.1"/>
</dbReference>
<dbReference type="InterPro" id="IPR023299">
    <property type="entry name" value="ATPase_P-typ_cyto_dom_N"/>
</dbReference>
<dbReference type="SUPFAM" id="SSF56784">
    <property type="entry name" value="HAD-like"/>
    <property type="match status" value="1"/>
</dbReference>
<name>A0A0W0RC40_LEGBO</name>
<evidence type="ECO:0000256" key="7">
    <source>
        <dbReference type="ARBA" id="ARBA00022842"/>
    </source>
</evidence>
<dbReference type="GO" id="GO:0005524">
    <property type="term" value="F:ATP binding"/>
    <property type="evidence" value="ECO:0007669"/>
    <property type="project" value="UniProtKB-KW"/>
</dbReference>
<evidence type="ECO:0000256" key="2">
    <source>
        <dbReference type="ARBA" id="ARBA00005675"/>
    </source>
</evidence>
<dbReference type="NCBIfam" id="TIGR01494">
    <property type="entry name" value="ATPase_P-type"/>
    <property type="match status" value="1"/>
</dbReference>
<evidence type="ECO:0000256" key="3">
    <source>
        <dbReference type="ARBA" id="ARBA00022692"/>
    </source>
</evidence>
<evidence type="ECO:0000313" key="13">
    <source>
        <dbReference type="EMBL" id="KTC68581.1"/>
    </source>
</evidence>
<dbReference type="Gene3D" id="3.40.50.1000">
    <property type="entry name" value="HAD superfamily/HAD-like"/>
    <property type="match status" value="1"/>
</dbReference>
<evidence type="ECO:0000256" key="11">
    <source>
        <dbReference type="SAM" id="Phobius"/>
    </source>
</evidence>
<dbReference type="FunFam" id="3.40.50.1000:FF:000028">
    <property type="entry name" value="Calcium-transporting P-type ATPase, putative"/>
    <property type="match status" value="1"/>
</dbReference>
<dbReference type="AlphaFoldDB" id="A0A0W0RC40"/>
<proteinExistence type="inferred from homology"/>
<dbReference type="EMBL" id="LNXU01000052">
    <property type="protein sequence ID" value="KTC68581.1"/>
    <property type="molecule type" value="Genomic_DNA"/>
</dbReference>
<dbReference type="PROSITE" id="PS00154">
    <property type="entry name" value="ATPASE_E1_E2"/>
    <property type="match status" value="1"/>
</dbReference>
<evidence type="ECO:0000256" key="8">
    <source>
        <dbReference type="ARBA" id="ARBA00022967"/>
    </source>
</evidence>
<keyword evidence="5" id="KW-0547">Nucleotide-binding</keyword>
<dbReference type="GO" id="GO:0005886">
    <property type="term" value="C:plasma membrane"/>
    <property type="evidence" value="ECO:0007669"/>
    <property type="project" value="TreeGrafter"/>
</dbReference>
<dbReference type="InterPro" id="IPR018303">
    <property type="entry name" value="ATPase_P-typ_P_site"/>
</dbReference>
<evidence type="ECO:0000259" key="12">
    <source>
        <dbReference type="Pfam" id="PF00689"/>
    </source>
</evidence>
<comment type="similarity">
    <text evidence="2">Belongs to the cation transport ATPase (P-type) (TC 3.A.3) family. Type IIA subfamily.</text>
</comment>
<evidence type="ECO:0000313" key="14">
    <source>
        <dbReference type="Proteomes" id="UP000054695"/>
    </source>
</evidence>
<dbReference type="Pfam" id="PF00689">
    <property type="entry name" value="Cation_ATPase_C"/>
    <property type="match status" value="1"/>
</dbReference>
<dbReference type="STRING" id="447.Lboz_3364"/>
<dbReference type="InterPro" id="IPR001757">
    <property type="entry name" value="P_typ_ATPase"/>
</dbReference>
<dbReference type="SFLD" id="SFLDS00003">
    <property type="entry name" value="Haloacid_Dehalogenase"/>
    <property type="match status" value="1"/>
</dbReference>
<accession>A0A0W0RC40</accession>
<dbReference type="InterPro" id="IPR023298">
    <property type="entry name" value="ATPase_P-typ_TM_dom_sf"/>
</dbReference>